<proteinExistence type="predicted"/>
<dbReference type="EMBL" id="JAOYFB010000002">
    <property type="protein sequence ID" value="KAK4007726.1"/>
    <property type="molecule type" value="Genomic_DNA"/>
</dbReference>
<gene>
    <name evidence="1" type="ORF">OUZ56_012879</name>
</gene>
<name>A0ABQ9Z4B4_9CRUS</name>
<protein>
    <submittedName>
        <fullName evidence="1">Uncharacterized protein</fullName>
    </submittedName>
</protein>
<comment type="caution">
    <text evidence="1">The sequence shown here is derived from an EMBL/GenBank/DDBJ whole genome shotgun (WGS) entry which is preliminary data.</text>
</comment>
<reference evidence="1 2" key="1">
    <citation type="journal article" date="2023" name="Nucleic Acids Res.">
        <title>The hologenome of Daphnia magna reveals possible DNA methylation and microbiome-mediated evolution of the host genome.</title>
        <authorList>
            <person name="Chaturvedi A."/>
            <person name="Li X."/>
            <person name="Dhandapani V."/>
            <person name="Marshall H."/>
            <person name="Kissane S."/>
            <person name="Cuenca-Cambronero M."/>
            <person name="Asole G."/>
            <person name="Calvet F."/>
            <person name="Ruiz-Romero M."/>
            <person name="Marangio P."/>
            <person name="Guigo R."/>
            <person name="Rago D."/>
            <person name="Mirbahai L."/>
            <person name="Eastwood N."/>
            <person name="Colbourne J.K."/>
            <person name="Zhou J."/>
            <person name="Mallon E."/>
            <person name="Orsini L."/>
        </authorList>
    </citation>
    <scope>NUCLEOTIDE SEQUENCE [LARGE SCALE GENOMIC DNA]</scope>
    <source>
        <strain evidence="1">LRV0_1</strain>
    </source>
</reference>
<sequence length="185" mass="19818">MAVSGLSVVEEPALKTVAKAFVVVTEPIVGIKVEPVLPAPVATAFTPSINAITIVVMDGLLGVIVETAVIVITKITTGNKTETFARGNHAHRRSDMGHIQRDGKGQAVISPYPVVQDVEDVRGNAYHVHGRADERAQADQRNYHVGHSEGFAKIHSELADFYCTLTSCLSDVACNRAKISLSLHP</sequence>
<accession>A0ABQ9Z4B4</accession>
<keyword evidence="2" id="KW-1185">Reference proteome</keyword>
<evidence type="ECO:0000313" key="1">
    <source>
        <dbReference type="EMBL" id="KAK4007726.1"/>
    </source>
</evidence>
<evidence type="ECO:0000313" key="2">
    <source>
        <dbReference type="Proteomes" id="UP001234178"/>
    </source>
</evidence>
<organism evidence="1 2">
    <name type="scientific">Daphnia magna</name>
    <dbReference type="NCBI Taxonomy" id="35525"/>
    <lineage>
        <taxon>Eukaryota</taxon>
        <taxon>Metazoa</taxon>
        <taxon>Ecdysozoa</taxon>
        <taxon>Arthropoda</taxon>
        <taxon>Crustacea</taxon>
        <taxon>Branchiopoda</taxon>
        <taxon>Diplostraca</taxon>
        <taxon>Cladocera</taxon>
        <taxon>Anomopoda</taxon>
        <taxon>Daphniidae</taxon>
        <taxon>Daphnia</taxon>
    </lineage>
</organism>
<dbReference type="Proteomes" id="UP001234178">
    <property type="component" value="Unassembled WGS sequence"/>
</dbReference>